<dbReference type="EMBL" id="CAADFP010000108">
    <property type="protein sequence ID" value="VFK30318.1"/>
    <property type="molecule type" value="Genomic_DNA"/>
</dbReference>
<dbReference type="GO" id="GO:0003824">
    <property type="term" value="F:catalytic activity"/>
    <property type="evidence" value="ECO:0007669"/>
    <property type="project" value="InterPro"/>
</dbReference>
<evidence type="ECO:0000313" key="8">
    <source>
        <dbReference type="EMBL" id="VFK30318.1"/>
    </source>
</evidence>
<dbReference type="InterPro" id="IPR013785">
    <property type="entry name" value="Aldolase_TIM"/>
</dbReference>
<keyword evidence="2" id="KW-0949">S-adenosyl-L-methionine</keyword>
<dbReference type="AlphaFoldDB" id="A0A450WAM2"/>
<dbReference type="Gene3D" id="3.20.20.70">
    <property type="entry name" value="Aldolase class I"/>
    <property type="match status" value="1"/>
</dbReference>
<comment type="cofactor">
    <cofactor evidence="1">
        <name>[4Fe-4S] cluster</name>
        <dbReference type="ChEBI" id="CHEBI:49883"/>
    </cofactor>
</comment>
<dbReference type="SFLD" id="SFLDS00029">
    <property type="entry name" value="Radical_SAM"/>
    <property type="match status" value="1"/>
</dbReference>
<keyword evidence="3" id="KW-0479">Metal-binding</keyword>
<evidence type="ECO:0000259" key="6">
    <source>
        <dbReference type="Pfam" id="PF04055"/>
    </source>
</evidence>
<dbReference type="SFLD" id="SFLDG01067">
    <property type="entry name" value="SPASM/twitch_domain_containing"/>
    <property type="match status" value="1"/>
</dbReference>
<dbReference type="InterPro" id="IPR058240">
    <property type="entry name" value="rSAM_sf"/>
</dbReference>
<keyword evidence="4" id="KW-0408">Iron</keyword>
<gene>
    <name evidence="7" type="ORF">BECKLPF1236A_GA0070988_100992</name>
    <name evidence="8" type="ORF">BECKLPF1236C_GA0070990_101082</name>
</gene>
<proteinExistence type="predicted"/>
<accession>A0A450WAM2</accession>
<dbReference type="EMBL" id="CAADFM010000099">
    <property type="protein sequence ID" value="VFK14048.1"/>
    <property type="molecule type" value="Genomic_DNA"/>
</dbReference>
<evidence type="ECO:0000256" key="2">
    <source>
        <dbReference type="ARBA" id="ARBA00022691"/>
    </source>
</evidence>
<evidence type="ECO:0000256" key="5">
    <source>
        <dbReference type="ARBA" id="ARBA00023014"/>
    </source>
</evidence>
<organism evidence="7">
    <name type="scientific">Candidatus Kentrum sp. LPFa</name>
    <dbReference type="NCBI Taxonomy" id="2126335"/>
    <lineage>
        <taxon>Bacteria</taxon>
        <taxon>Pseudomonadati</taxon>
        <taxon>Pseudomonadota</taxon>
        <taxon>Gammaproteobacteria</taxon>
        <taxon>Candidatus Kentrum</taxon>
    </lineage>
</organism>
<dbReference type="Pfam" id="PF04055">
    <property type="entry name" value="Radical_SAM"/>
    <property type="match status" value="1"/>
</dbReference>
<dbReference type="PANTHER" id="PTHR11228:SF7">
    <property type="entry name" value="PQQA PEPTIDE CYCLASE"/>
    <property type="match status" value="1"/>
</dbReference>
<dbReference type="GO" id="GO:0051536">
    <property type="term" value="F:iron-sulfur cluster binding"/>
    <property type="evidence" value="ECO:0007669"/>
    <property type="project" value="UniProtKB-KW"/>
</dbReference>
<name>A0A450WAM2_9GAMM</name>
<evidence type="ECO:0000256" key="4">
    <source>
        <dbReference type="ARBA" id="ARBA00023004"/>
    </source>
</evidence>
<dbReference type="CDD" id="cd21109">
    <property type="entry name" value="SPASM"/>
    <property type="match status" value="1"/>
</dbReference>
<dbReference type="PANTHER" id="PTHR11228">
    <property type="entry name" value="RADICAL SAM DOMAIN PROTEIN"/>
    <property type="match status" value="1"/>
</dbReference>
<evidence type="ECO:0000256" key="1">
    <source>
        <dbReference type="ARBA" id="ARBA00001966"/>
    </source>
</evidence>
<dbReference type="InterPro" id="IPR007197">
    <property type="entry name" value="rSAM"/>
</dbReference>
<evidence type="ECO:0000256" key="3">
    <source>
        <dbReference type="ARBA" id="ARBA00022723"/>
    </source>
</evidence>
<keyword evidence="5" id="KW-0411">Iron-sulfur</keyword>
<dbReference type="CDD" id="cd01335">
    <property type="entry name" value="Radical_SAM"/>
    <property type="match status" value="1"/>
</dbReference>
<dbReference type="GO" id="GO:0046872">
    <property type="term" value="F:metal ion binding"/>
    <property type="evidence" value="ECO:0007669"/>
    <property type="project" value="UniProtKB-KW"/>
</dbReference>
<dbReference type="InterPro" id="IPR050377">
    <property type="entry name" value="Radical_SAM_PqqE_MftC-like"/>
</dbReference>
<dbReference type="SUPFAM" id="SSF102114">
    <property type="entry name" value="Radical SAM enzymes"/>
    <property type="match status" value="1"/>
</dbReference>
<sequence>MSNHVTRPPIVLKGYHWSQSELEASGPSGIFYFALNMTSLCNYRCPYCFVGLANLRDVHNELDLQKKLSLISESKALGARVVIMPGKGEPLIDKDFWTILEHANQLGMWVVLYTNAFSLSEDIIHKLYDAEISLYVKIDSFEREVYEEVVGRKDVFDKITRNMDLLLTKFHKPEISKDIIVSRLGVNSVVTVKNISSIAKVSAWCLENNIFYTCRSPVKVGEANSTWSYLVGNKVETLRDIGKRYANRSFTSATPAGQCGIYRYGITVENDGEIYVCPDAHEGFERIGNVKRSSLSELLRKKNTLYPPNSSKGFCFVKAEKNPEENMRLNNS</sequence>
<protein>
    <submittedName>
        <fullName evidence="7">Radical SAM superfamily enzyme, MoaA/NifB/PqqE/SkfB family</fullName>
    </submittedName>
</protein>
<evidence type="ECO:0000313" key="7">
    <source>
        <dbReference type="EMBL" id="VFK14048.1"/>
    </source>
</evidence>
<feature type="domain" description="Radical SAM core" evidence="6">
    <location>
        <begin position="36"/>
        <end position="185"/>
    </location>
</feature>
<reference evidence="7" key="1">
    <citation type="submission" date="2019-02" db="EMBL/GenBank/DDBJ databases">
        <authorList>
            <person name="Gruber-Vodicka R. H."/>
            <person name="Seah K. B. B."/>
        </authorList>
    </citation>
    <scope>NUCLEOTIDE SEQUENCE</scope>
    <source>
        <strain evidence="7">BECK_S312</strain>
        <strain evidence="8">BECK_S426</strain>
    </source>
</reference>